<protein>
    <recommendedName>
        <fullName evidence="4">Permease</fullName>
    </recommendedName>
</protein>
<comment type="caution">
    <text evidence="2">The sequence shown here is derived from an EMBL/GenBank/DDBJ whole genome shotgun (WGS) entry which is preliminary data.</text>
</comment>
<keyword evidence="1" id="KW-1133">Transmembrane helix</keyword>
<feature type="transmembrane region" description="Helical" evidence="1">
    <location>
        <begin position="85"/>
        <end position="101"/>
    </location>
</feature>
<organism evidence="2 3">
    <name type="scientific">Companilactobacillus crustorum</name>
    <dbReference type="NCBI Taxonomy" id="392416"/>
    <lineage>
        <taxon>Bacteria</taxon>
        <taxon>Bacillati</taxon>
        <taxon>Bacillota</taxon>
        <taxon>Bacilli</taxon>
        <taxon>Lactobacillales</taxon>
        <taxon>Lactobacillaceae</taxon>
        <taxon>Companilactobacillus</taxon>
    </lineage>
</organism>
<reference evidence="2 3" key="1">
    <citation type="submission" date="2019-07" db="EMBL/GenBank/DDBJ databases">
        <title>Whole genome shotgun sequence of Lactobacillus crustorum NBRC 107159.</title>
        <authorList>
            <person name="Hosoyama A."/>
            <person name="Uohara A."/>
            <person name="Ohji S."/>
            <person name="Ichikawa N."/>
        </authorList>
    </citation>
    <scope>NUCLEOTIDE SEQUENCE [LARGE SCALE GENOMIC DNA]</scope>
    <source>
        <strain evidence="2 3">NBRC 107159</strain>
    </source>
</reference>
<proteinExistence type="predicted"/>
<evidence type="ECO:0008006" key="4">
    <source>
        <dbReference type="Google" id="ProtNLM"/>
    </source>
</evidence>
<feature type="transmembrane region" description="Helical" evidence="1">
    <location>
        <begin position="6"/>
        <end position="23"/>
    </location>
</feature>
<evidence type="ECO:0000313" key="3">
    <source>
        <dbReference type="Proteomes" id="UP000321618"/>
    </source>
</evidence>
<keyword evidence="1" id="KW-0472">Membrane</keyword>
<gene>
    <name evidence="2" type="ORF">LCR01_18970</name>
</gene>
<feature type="transmembrane region" description="Helical" evidence="1">
    <location>
        <begin position="54"/>
        <end position="73"/>
    </location>
</feature>
<sequence>MHRLTLAVLAYAIGWTLLIWCIWKLSGKTIASLLLSLLFVFTLQGGFINNVLAWNAGFVNYVPPMILVLLYLIVLEWDIPSKVKLFIPILTLLLAFSAGLFDENMTIASVILAILVILYYRKKLKHFI</sequence>
<keyword evidence="1" id="KW-0812">Transmembrane</keyword>
<feature type="transmembrane region" description="Helical" evidence="1">
    <location>
        <begin position="30"/>
        <end position="48"/>
    </location>
</feature>
<evidence type="ECO:0000313" key="2">
    <source>
        <dbReference type="EMBL" id="GEO77454.1"/>
    </source>
</evidence>
<feature type="transmembrane region" description="Helical" evidence="1">
    <location>
        <begin position="107"/>
        <end position="122"/>
    </location>
</feature>
<dbReference type="Proteomes" id="UP000321618">
    <property type="component" value="Unassembled WGS sequence"/>
</dbReference>
<name>A0AB34AEB8_9LACO</name>
<evidence type="ECO:0000256" key="1">
    <source>
        <dbReference type="SAM" id="Phobius"/>
    </source>
</evidence>
<dbReference type="AlphaFoldDB" id="A0AB34AEB8"/>
<dbReference type="EMBL" id="BJZM01000057">
    <property type="protein sequence ID" value="GEO77454.1"/>
    <property type="molecule type" value="Genomic_DNA"/>
</dbReference>
<accession>A0AB34AEB8</accession>